<accession>A0A284S2Z0</accession>
<dbReference type="Proteomes" id="UP000219338">
    <property type="component" value="Unassembled WGS sequence"/>
</dbReference>
<reference evidence="2" key="1">
    <citation type="journal article" date="2017" name="Nat. Ecol. Evol.">
        <title>Genome expansion and lineage-specific genetic innovations in the forest pathogenic fungi Armillaria.</title>
        <authorList>
            <person name="Sipos G."/>
            <person name="Prasanna A.N."/>
            <person name="Walter M.C."/>
            <person name="O'Connor E."/>
            <person name="Balint B."/>
            <person name="Krizsan K."/>
            <person name="Kiss B."/>
            <person name="Hess J."/>
            <person name="Varga T."/>
            <person name="Slot J."/>
            <person name="Riley R."/>
            <person name="Boka B."/>
            <person name="Rigling D."/>
            <person name="Barry K."/>
            <person name="Lee J."/>
            <person name="Mihaltcheva S."/>
            <person name="LaButti K."/>
            <person name="Lipzen A."/>
            <person name="Waldron R."/>
            <person name="Moloney N.M."/>
            <person name="Sperisen C."/>
            <person name="Kredics L."/>
            <person name="Vagvoelgyi C."/>
            <person name="Patrignani A."/>
            <person name="Fitzpatrick D."/>
            <person name="Nagy I."/>
            <person name="Doyle S."/>
            <person name="Anderson J.B."/>
            <person name="Grigoriev I.V."/>
            <person name="Gueldener U."/>
            <person name="Muensterkoetter M."/>
            <person name="Nagy L.G."/>
        </authorList>
    </citation>
    <scope>NUCLEOTIDE SEQUENCE [LARGE SCALE GENOMIC DNA]</scope>
    <source>
        <strain evidence="2">C18/9</strain>
    </source>
</reference>
<protein>
    <submittedName>
        <fullName evidence="1">Uncharacterized protein</fullName>
    </submittedName>
</protein>
<keyword evidence="2" id="KW-1185">Reference proteome</keyword>
<dbReference type="EMBL" id="FUEG01000028">
    <property type="protein sequence ID" value="SJL15378.1"/>
    <property type="molecule type" value="Genomic_DNA"/>
</dbReference>
<evidence type="ECO:0000313" key="1">
    <source>
        <dbReference type="EMBL" id="SJL15378.1"/>
    </source>
</evidence>
<proteinExistence type="predicted"/>
<organism evidence="1 2">
    <name type="scientific">Armillaria ostoyae</name>
    <name type="common">Armillaria root rot fungus</name>
    <dbReference type="NCBI Taxonomy" id="47428"/>
    <lineage>
        <taxon>Eukaryota</taxon>
        <taxon>Fungi</taxon>
        <taxon>Dikarya</taxon>
        <taxon>Basidiomycota</taxon>
        <taxon>Agaricomycotina</taxon>
        <taxon>Agaricomycetes</taxon>
        <taxon>Agaricomycetidae</taxon>
        <taxon>Agaricales</taxon>
        <taxon>Marasmiineae</taxon>
        <taxon>Physalacriaceae</taxon>
        <taxon>Armillaria</taxon>
    </lineage>
</organism>
<evidence type="ECO:0000313" key="2">
    <source>
        <dbReference type="Proteomes" id="UP000219338"/>
    </source>
</evidence>
<gene>
    <name evidence="1" type="ORF">ARMOST_18873</name>
</gene>
<name>A0A284S2Z0_ARMOS</name>
<sequence length="162" mass="18904">MFKNGRQFHIPFLVNHRRYKVHHTTPHHHHGRREGVMSTSRRPVLSLQLLSICLVVPSVQTRRAATIIEEHRVFIGKTYISHNGRWLVTYIGSTEMSPRLYYQGRRRWRCWNKTDSDRSTHWYRIQITAIVSATVEGVAQTAATLEVAMVLRERGKVTRACS</sequence>
<dbReference type="AlphaFoldDB" id="A0A284S2Z0"/>